<evidence type="ECO:0000256" key="1">
    <source>
        <dbReference type="ARBA" id="ARBA00007118"/>
    </source>
</evidence>
<comment type="caution">
    <text evidence="10">The sequence shown here is derived from an EMBL/GenBank/DDBJ whole genome shotgun (WGS) entry which is preliminary data.</text>
</comment>
<keyword evidence="5 7" id="KW-0560">Oxidoreductase</keyword>
<dbReference type="Proteomes" id="UP001155483">
    <property type="component" value="Unassembled WGS sequence"/>
</dbReference>
<dbReference type="RefSeq" id="WP_279299107.1">
    <property type="nucleotide sequence ID" value="NZ_JAOTIF010000022.1"/>
</dbReference>
<dbReference type="EC" id="1.-.-.-" evidence="7"/>
<evidence type="ECO:0000313" key="10">
    <source>
        <dbReference type="EMBL" id="MCU7551671.1"/>
    </source>
</evidence>
<dbReference type="InterPro" id="IPR026021">
    <property type="entry name" value="YdjA-like"/>
</dbReference>
<feature type="domain" description="Nitroreductase" evidence="9">
    <location>
        <begin position="12"/>
        <end position="173"/>
    </location>
</feature>
<keyword evidence="2 7" id="KW-0285">Flavoprotein</keyword>
<evidence type="ECO:0000256" key="2">
    <source>
        <dbReference type="ARBA" id="ARBA00022630"/>
    </source>
</evidence>
<protein>
    <recommendedName>
        <fullName evidence="7">Putative NAD(P)H nitroreductase</fullName>
        <ecNumber evidence="7">1.-.-.-</ecNumber>
    </recommendedName>
</protein>
<evidence type="ECO:0000256" key="5">
    <source>
        <dbReference type="ARBA" id="ARBA00023002"/>
    </source>
</evidence>
<organism evidence="10 11">
    <name type="scientific">Paraflavisolibacter caeni</name>
    <dbReference type="NCBI Taxonomy" id="2982496"/>
    <lineage>
        <taxon>Bacteria</taxon>
        <taxon>Pseudomonadati</taxon>
        <taxon>Bacteroidota</taxon>
        <taxon>Chitinophagia</taxon>
        <taxon>Chitinophagales</taxon>
        <taxon>Chitinophagaceae</taxon>
        <taxon>Paraflavisolibacter</taxon>
    </lineage>
</organism>
<dbReference type="InterPro" id="IPR000415">
    <property type="entry name" value="Nitroreductase-like"/>
</dbReference>
<accession>A0A9X2XZB1</accession>
<dbReference type="PANTHER" id="PTHR43821">
    <property type="entry name" value="NAD(P)H NITROREDUCTASE YDJA-RELATED"/>
    <property type="match status" value="1"/>
</dbReference>
<keyword evidence="6 7" id="KW-0520">NAD</keyword>
<feature type="binding site" description="in other chain" evidence="8">
    <location>
        <begin position="15"/>
        <end position="17"/>
    </location>
    <ligand>
        <name>FMN</name>
        <dbReference type="ChEBI" id="CHEBI:58210"/>
        <note>ligand shared between dimeric partners</note>
    </ligand>
</feature>
<dbReference type="InterPro" id="IPR029479">
    <property type="entry name" value="Nitroreductase"/>
</dbReference>
<dbReference type="SUPFAM" id="SSF55469">
    <property type="entry name" value="FMN-dependent nitroreductase-like"/>
    <property type="match status" value="1"/>
</dbReference>
<name>A0A9X2XZB1_9BACT</name>
<feature type="binding site" description="in other chain" evidence="8">
    <location>
        <begin position="142"/>
        <end position="144"/>
    </location>
    <ligand>
        <name>FMN</name>
        <dbReference type="ChEBI" id="CHEBI:58210"/>
        <note>ligand shared between dimeric partners</note>
    </ligand>
</feature>
<evidence type="ECO:0000259" key="9">
    <source>
        <dbReference type="Pfam" id="PF00881"/>
    </source>
</evidence>
<evidence type="ECO:0000256" key="3">
    <source>
        <dbReference type="ARBA" id="ARBA00022643"/>
    </source>
</evidence>
<evidence type="ECO:0000256" key="6">
    <source>
        <dbReference type="ARBA" id="ARBA00023027"/>
    </source>
</evidence>
<dbReference type="Gene3D" id="3.40.109.10">
    <property type="entry name" value="NADH Oxidase"/>
    <property type="match status" value="1"/>
</dbReference>
<gene>
    <name evidence="10" type="ORF">OCK74_21300</name>
</gene>
<dbReference type="InterPro" id="IPR052530">
    <property type="entry name" value="NAD(P)H_nitroreductase"/>
</dbReference>
<dbReference type="PIRSF" id="PIRSF000232">
    <property type="entry name" value="YdjA"/>
    <property type="match status" value="1"/>
</dbReference>
<dbReference type="GO" id="GO:0016491">
    <property type="term" value="F:oxidoreductase activity"/>
    <property type="evidence" value="ECO:0007669"/>
    <property type="project" value="UniProtKB-UniRule"/>
</dbReference>
<dbReference type="EMBL" id="JAOTIF010000022">
    <property type="protein sequence ID" value="MCU7551671.1"/>
    <property type="molecule type" value="Genomic_DNA"/>
</dbReference>
<dbReference type="CDD" id="cd02135">
    <property type="entry name" value="YdjA-like"/>
    <property type="match status" value="1"/>
</dbReference>
<reference evidence="10" key="1">
    <citation type="submission" date="2022-09" db="EMBL/GenBank/DDBJ databases">
        <authorList>
            <person name="Yuan C."/>
            <person name="Ke Z."/>
        </authorList>
    </citation>
    <scope>NUCLEOTIDE SEQUENCE</scope>
    <source>
        <strain evidence="10">LB-8</strain>
    </source>
</reference>
<evidence type="ECO:0000256" key="4">
    <source>
        <dbReference type="ARBA" id="ARBA00022857"/>
    </source>
</evidence>
<dbReference type="PANTHER" id="PTHR43821:SF1">
    <property type="entry name" value="NAD(P)H NITROREDUCTASE YDJA-RELATED"/>
    <property type="match status" value="1"/>
</dbReference>
<proteinExistence type="inferred from homology"/>
<evidence type="ECO:0000256" key="8">
    <source>
        <dbReference type="PIRSR" id="PIRSR000232-1"/>
    </source>
</evidence>
<comment type="cofactor">
    <cofactor evidence="8">
        <name>FMN</name>
        <dbReference type="ChEBI" id="CHEBI:58210"/>
    </cofactor>
    <text evidence="8">Binds 1 FMN per subunit.</text>
</comment>
<evidence type="ECO:0000313" key="11">
    <source>
        <dbReference type="Proteomes" id="UP001155483"/>
    </source>
</evidence>
<comment type="similarity">
    <text evidence="1 7">Belongs to the nitroreductase family.</text>
</comment>
<dbReference type="AlphaFoldDB" id="A0A9X2XZB1"/>
<feature type="binding site" evidence="8">
    <location>
        <position position="47"/>
    </location>
    <ligand>
        <name>FMN</name>
        <dbReference type="ChEBI" id="CHEBI:58210"/>
        <note>ligand shared between dimeric partners</note>
    </ligand>
</feature>
<keyword evidence="3 7" id="KW-0288">FMN</keyword>
<reference evidence="10" key="2">
    <citation type="submission" date="2023-04" db="EMBL/GenBank/DDBJ databases">
        <title>Paracnuella aquatica gen. nov., sp. nov., a member of the family Chitinophagaceae isolated from a hot spring.</title>
        <authorList>
            <person name="Wang C."/>
        </authorList>
    </citation>
    <scope>NUCLEOTIDE SEQUENCE</scope>
    <source>
        <strain evidence="10">LB-8</strain>
    </source>
</reference>
<sequence length="195" mass="22239">MPFDVDVFNQLIRNRRSVFPAQFVPGKKVDDEIITEILENATWAPNHGQTEPWRFVVLTGDGLKRFAQFSGELFKEQSGANFNEAKYHKLTTQPLLASHIIAICMKRSLAKRIPEIEEIEAVACAVQNIYLSVTAYGLGGYWTTGGITYNEKAKPFFELEEDDKLLGFFYIGHVAVPSPEGKRRPLQEKVEWMRE</sequence>
<keyword evidence="4 7" id="KW-0521">NADP</keyword>
<evidence type="ECO:0000256" key="7">
    <source>
        <dbReference type="PIRNR" id="PIRNR000232"/>
    </source>
</evidence>
<dbReference type="Pfam" id="PF00881">
    <property type="entry name" value="Nitroreductase"/>
    <property type="match status" value="1"/>
</dbReference>
<keyword evidence="11" id="KW-1185">Reference proteome</keyword>